<name>A0AAD4SXB2_9MAGN</name>
<proteinExistence type="predicted"/>
<comment type="caution">
    <text evidence="1">The sequence shown here is derived from an EMBL/GenBank/DDBJ whole genome shotgun (WGS) entry which is preliminary data.</text>
</comment>
<dbReference type="Proteomes" id="UP001202328">
    <property type="component" value="Unassembled WGS sequence"/>
</dbReference>
<protein>
    <submittedName>
        <fullName evidence="1">Uncharacterized protein</fullName>
    </submittedName>
</protein>
<gene>
    <name evidence="1" type="ORF">MKW98_028161</name>
</gene>
<dbReference type="Gene3D" id="2.40.50.140">
    <property type="entry name" value="Nucleic acid-binding proteins"/>
    <property type="match status" value="1"/>
</dbReference>
<sequence length="190" mass="22218">MTCYTHWKTKGWKHTPIIWPNKRFCGQLVSYCCAEFPELGIINSWCFTCNRSFQPTLRLYCQTIRTYAKKMLANVNVKSETRHTNESNAVVQENESDWSESRKTIAELSEIEWDQSYNCQIQIDVPIPRLSIRLRVEDPTKTTIFEASDFEFQKILRCTATDLLRSEVENGKIAVEETLRTTILGMEIDY</sequence>
<dbReference type="InterPro" id="IPR012340">
    <property type="entry name" value="NA-bd_OB-fold"/>
</dbReference>
<dbReference type="EMBL" id="JAJJMB010008071">
    <property type="protein sequence ID" value="KAI3926025.1"/>
    <property type="molecule type" value="Genomic_DNA"/>
</dbReference>
<accession>A0AAD4SXB2</accession>
<keyword evidence="2" id="KW-1185">Reference proteome</keyword>
<evidence type="ECO:0000313" key="1">
    <source>
        <dbReference type="EMBL" id="KAI3926025.1"/>
    </source>
</evidence>
<organism evidence="1 2">
    <name type="scientific">Papaver atlanticum</name>
    <dbReference type="NCBI Taxonomy" id="357466"/>
    <lineage>
        <taxon>Eukaryota</taxon>
        <taxon>Viridiplantae</taxon>
        <taxon>Streptophyta</taxon>
        <taxon>Embryophyta</taxon>
        <taxon>Tracheophyta</taxon>
        <taxon>Spermatophyta</taxon>
        <taxon>Magnoliopsida</taxon>
        <taxon>Ranunculales</taxon>
        <taxon>Papaveraceae</taxon>
        <taxon>Papaveroideae</taxon>
        <taxon>Papaver</taxon>
    </lineage>
</organism>
<dbReference type="AlphaFoldDB" id="A0AAD4SXB2"/>
<evidence type="ECO:0000313" key="2">
    <source>
        <dbReference type="Proteomes" id="UP001202328"/>
    </source>
</evidence>
<reference evidence="1" key="1">
    <citation type="submission" date="2022-04" db="EMBL/GenBank/DDBJ databases">
        <title>A functionally conserved STORR gene fusion in Papaver species that diverged 16.8 million years ago.</title>
        <authorList>
            <person name="Catania T."/>
        </authorList>
    </citation>
    <scope>NUCLEOTIDE SEQUENCE</scope>
    <source>
        <strain evidence="1">S-188037</strain>
    </source>
</reference>